<comment type="caution">
    <text evidence="2">The sequence shown here is derived from an EMBL/GenBank/DDBJ whole genome shotgun (WGS) entry which is preliminary data.</text>
</comment>
<dbReference type="AlphaFoldDB" id="A0A8H3BNY9"/>
<feature type="compositionally biased region" description="Low complexity" evidence="1">
    <location>
        <begin position="356"/>
        <end position="371"/>
    </location>
</feature>
<name>A0A8H3BNY9_9AGAM</name>
<dbReference type="EMBL" id="CAJMXA010001471">
    <property type="protein sequence ID" value="CAE6461230.1"/>
    <property type="molecule type" value="Genomic_DNA"/>
</dbReference>
<organism evidence="2 3">
    <name type="scientific">Rhizoctonia solani</name>
    <dbReference type="NCBI Taxonomy" id="456999"/>
    <lineage>
        <taxon>Eukaryota</taxon>
        <taxon>Fungi</taxon>
        <taxon>Dikarya</taxon>
        <taxon>Basidiomycota</taxon>
        <taxon>Agaricomycotina</taxon>
        <taxon>Agaricomycetes</taxon>
        <taxon>Cantharellales</taxon>
        <taxon>Ceratobasidiaceae</taxon>
        <taxon>Rhizoctonia</taxon>
    </lineage>
</organism>
<feature type="compositionally biased region" description="Polar residues" evidence="1">
    <location>
        <begin position="487"/>
        <end position="505"/>
    </location>
</feature>
<feature type="compositionally biased region" description="Low complexity" evidence="1">
    <location>
        <begin position="469"/>
        <end position="483"/>
    </location>
</feature>
<sequence length="541" mass="58468">MGIFSDDERGSLEFEEGSETSSNIDEREAPGLAVPTAGNAFDQIDMSGVTAPAALLVFAEGCCEEFRLSDAVREDVMRTAGLPTTYMMVRLYARAMAMGQDATKTQVDDFFRSNTFKEHIKRRIQGGLLDPNIPYYVRGCTARFVRHMRENPTLYDIPRVVQERLLTTKKFSSAIAEILSGFRGEIRRKIFGSIEDKTDIASTAEKLAIQGFQLSEDHLKQFALLRQLFEDYIEAEAGAQAKKALQNAGAQSRNRGKGKKKRVDGAPQKAQALWTYIDAQMNRFWKYPAAKRTDLLKNILRQDRKKYPDPTGQARWFPASNRLIVSPWQADASLAIQVMAGYTLTAAQEGQEVPLTGTGATDEGEGAANREGPPEEEEEEEEDRAMGGGEGEPTPQAGAVTNGNFQDNDGWARATSHQQPGEHHPPEGAETAPTSHSGPSVGNINSSLPNNGAPGNPAPRGPQPLDSAGPVRGTPGPQPQGGRIATLAQTSRGSPFPSNSRLSKSSGGGALTRSKTGVQRPPVVEPYNPVDSETAAASVGI</sequence>
<dbReference type="Proteomes" id="UP000663853">
    <property type="component" value="Unassembled WGS sequence"/>
</dbReference>
<evidence type="ECO:0000313" key="2">
    <source>
        <dbReference type="EMBL" id="CAE6461230.1"/>
    </source>
</evidence>
<feature type="compositionally biased region" description="Basic and acidic residues" evidence="1">
    <location>
        <begin position="1"/>
        <end position="12"/>
    </location>
</feature>
<accession>A0A8H3BNY9</accession>
<feature type="compositionally biased region" description="Polar residues" evidence="1">
    <location>
        <begin position="432"/>
        <end position="448"/>
    </location>
</feature>
<feature type="region of interest" description="Disordered" evidence="1">
    <location>
        <begin position="244"/>
        <end position="266"/>
    </location>
</feature>
<proteinExistence type="predicted"/>
<feature type="compositionally biased region" description="Acidic residues" evidence="1">
    <location>
        <begin position="374"/>
        <end position="383"/>
    </location>
</feature>
<evidence type="ECO:0000256" key="1">
    <source>
        <dbReference type="SAM" id="MobiDB-lite"/>
    </source>
</evidence>
<feature type="region of interest" description="Disordered" evidence="1">
    <location>
        <begin position="1"/>
        <end position="30"/>
    </location>
</feature>
<protein>
    <submittedName>
        <fullName evidence="2">Uncharacterized protein</fullName>
    </submittedName>
</protein>
<reference evidence="2" key="1">
    <citation type="submission" date="2021-01" db="EMBL/GenBank/DDBJ databases">
        <authorList>
            <person name="Kaushik A."/>
        </authorList>
    </citation>
    <scope>NUCLEOTIDE SEQUENCE</scope>
    <source>
        <strain evidence="2">AG6-10EEA</strain>
    </source>
</reference>
<gene>
    <name evidence="2" type="ORF">RDB_LOCUS62287</name>
</gene>
<feature type="region of interest" description="Disordered" evidence="1">
    <location>
        <begin position="350"/>
        <end position="541"/>
    </location>
</feature>
<evidence type="ECO:0000313" key="3">
    <source>
        <dbReference type="Proteomes" id="UP000663853"/>
    </source>
</evidence>